<name>A0A8H5LLM3_9AGAR</name>
<proteinExistence type="inferred from homology"/>
<dbReference type="GO" id="GO:0043564">
    <property type="term" value="C:Ku70:Ku80 complex"/>
    <property type="evidence" value="ECO:0007669"/>
    <property type="project" value="InterPro"/>
</dbReference>
<keyword evidence="16" id="KW-0539">Nucleus</keyword>
<dbReference type="Gene3D" id="2.40.290.10">
    <property type="match status" value="1"/>
</dbReference>
<dbReference type="AlphaFoldDB" id="A0A8H5LLM3"/>
<feature type="compositionally biased region" description="Acidic residues" evidence="18">
    <location>
        <begin position="344"/>
        <end position="358"/>
    </location>
</feature>
<accession>A0A8H5LLM3</accession>
<feature type="compositionally biased region" description="Acidic residues" evidence="18">
    <location>
        <begin position="322"/>
        <end position="331"/>
    </location>
</feature>
<keyword evidence="15" id="KW-0234">DNA repair</keyword>
<keyword evidence="6" id="KW-0158">Chromosome</keyword>
<protein>
    <recommendedName>
        <fullName evidence="5">ATP-dependent DNA helicase II subunit 2</fullName>
        <ecNumber evidence="4">3.6.4.12</ecNumber>
    </recommendedName>
    <alternativeName>
        <fullName evidence="17">ATP-dependent DNA helicase II subunit Ku80</fullName>
    </alternativeName>
</protein>
<dbReference type="Pfam" id="PF02735">
    <property type="entry name" value="Ku"/>
    <property type="match status" value="1"/>
</dbReference>
<keyword evidence="7" id="KW-0547">Nucleotide-binding</keyword>
<keyword evidence="10" id="KW-0347">Helicase</keyword>
<gene>
    <name evidence="20" type="ORF">D9758_007384</name>
</gene>
<dbReference type="InterPro" id="IPR014893">
    <property type="entry name" value="Ku_PK_bind"/>
</dbReference>
<sequence>MPAERAGYTVHMFVVDVSKSMGEPRTIHLPPDPNGEQSTKTITNLEWALQYVKLKIQGLIYDARKTDKCGVIIFGAEETRNIVNSKHGGYDNVVEYIPIATPNAGTIAKLDKLKPSTVYGDPVDGLIVATETQAQELKSKPTWTRKITLLTDGQNIIELEEWEATAGKLSALKVSLAVIGVDFDSDDPEYEYQEPNKSNVKLQNEKFWHDFVEKVDDAHIGTLGRAMVDVSEPTTKETKSTLSATVLRLGDVDTRADEAIELLVKTAKCTAVARPKSFKKFGVRMKEGTKDQEEVTINADGTRNITYAQLKTRTDYVLNQEGDEDEDEGEDGEKPKSPVKKEEVDADGDVNMEEEEEGEKDRRVTKEDLLRGFRYGTAYVPCPPDGQFPRLPTKKGIDILGFFDAKKFRRELSMGEVYYVWGDDKSPQQQCAISSIVQAMTRKEVMAIARWVNKDDSDAKMGVLTPIQFDNVDCLLWSQMPFADDVRKYNFASLENLVSKKGEVLAEHPYLPTNEQCKAMENFVEAMDLMKAEKDPETGKYELEWFSTQESYSPALHRVKQAMFHCAVVNDLATNPLDPPHPLLLRYFNPPKKVLKRSRDALEDCITKFKVKEVVRQPKRARKQEHVHAANDEDEELLLDRKPSTSITQEASVQQVRNAQEPSKDGDGSETEAESDGEDLLLDKAPPPKKPFNPLPTPGRSVSPRTHSRSQSDLQDSSIDPQRDPGRVIGRTNPLEDFKKTVASTAVYIKAVQDMGDVITEIVVAPFASRRTAELKECLKEMRRTALGEDEIETWNRFLKDLKDKCLNSRPGNKEFWSEVQGMGQKGGLITSSEAKKFGGSSDVSEDVALEFLN</sequence>
<evidence type="ECO:0000256" key="2">
    <source>
        <dbReference type="ARBA" id="ARBA00004574"/>
    </source>
</evidence>
<comment type="caution">
    <text evidence="20">The sequence shown here is derived from an EMBL/GenBank/DDBJ whole genome shotgun (WGS) entry which is preliminary data.</text>
</comment>
<dbReference type="InterPro" id="IPR036494">
    <property type="entry name" value="Ku_C_sf"/>
</dbReference>
<evidence type="ECO:0000313" key="21">
    <source>
        <dbReference type="Proteomes" id="UP000559256"/>
    </source>
</evidence>
<keyword evidence="14" id="KW-0233">DNA recombination</keyword>
<dbReference type="SMART" id="SM00559">
    <property type="entry name" value="Ku78"/>
    <property type="match status" value="1"/>
</dbReference>
<dbReference type="EMBL" id="JAACJM010000039">
    <property type="protein sequence ID" value="KAF5361629.1"/>
    <property type="molecule type" value="Genomic_DNA"/>
</dbReference>
<evidence type="ECO:0000256" key="17">
    <source>
        <dbReference type="ARBA" id="ARBA00031847"/>
    </source>
</evidence>
<dbReference type="Pfam" id="PF08785">
    <property type="entry name" value="Ku_PK_bind"/>
    <property type="match status" value="1"/>
</dbReference>
<dbReference type="Gene3D" id="1.25.40.240">
    <property type="entry name" value="Ku, C-terminal domain"/>
    <property type="match status" value="1"/>
</dbReference>
<keyword evidence="9" id="KW-0378">Hydrolase</keyword>
<dbReference type="GO" id="GO:0005524">
    <property type="term" value="F:ATP binding"/>
    <property type="evidence" value="ECO:0007669"/>
    <property type="project" value="UniProtKB-KW"/>
</dbReference>
<dbReference type="Proteomes" id="UP000559256">
    <property type="component" value="Unassembled WGS sequence"/>
</dbReference>
<feature type="compositionally biased region" description="Pro residues" evidence="18">
    <location>
        <begin position="688"/>
        <end position="697"/>
    </location>
</feature>
<dbReference type="InterPro" id="IPR024193">
    <property type="entry name" value="Ku80"/>
</dbReference>
<evidence type="ECO:0000256" key="8">
    <source>
        <dbReference type="ARBA" id="ARBA00022763"/>
    </source>
</evidence>
<evidence type="ECO:0000259" key="19">
    <source>
        <dbReference type="SMART" id="SM00559"/>
    </source>
</evidence>
<dbReference type="InterPro" id="IPR036465">
    <property type="entry name" value="vWFA_dom_sf"/>
</dbReference>
<evidence type="ECO:0000256" key="14">
    <source>
        <dbReference type="ARBA" id="ARBA00023172"/>
    </source>
</evidence>
<keyword evidence="21" id="KW-1185">Reference proteome</keyword>
<organism evidence="20 21">
    <name type="scientific">Tetrapyrgos nigripes</name>
    <dbReference type="NCBI Taxonomy" id="182062"/>
    <lineage>
        <taxon>Eukaryota</taxon>
        <taxon>Fungi</taxon>
        <taxon>Dikarya</taxon>
        <taxon>Basidiomycota</taxon>
        <taxon>Agaricomycotina</taxon>
        <taxon>Agaricomycetes</taxon>
        <taxon>Agaricomycetidae</taxon>
        <taxon>Agaricales</taxon>
        <taxon>Marasmiineae</taxon>
        <taxon>Marasmiaceae</taxon>
        <taxon>Tetrapyrgos</taxon>
    </lineage>
</organism>
<evidence type="ECO:0000256" key="18">
    <source>
        <dbReference type="SAM" id="MobiDB-lite"/>
    </source>
</evidence>
<dbReference type="InterPro" id="IPR016194">
    <property type="entry name" value="SPOC-like_C_dom_sf"/>
</dbReference>
<dbReference type="GO" id="GO:0006303">
    <property type="term" value="P:double-strand break repair via nonhomologous end joining"/>
    <property type="evidence" value="ECO:0007669"/>
    <property type="project" value="InterPro"/>
</dbReference>
<dbReference type="GO" id="GO:0000723">
    <property type="term" value="P:telomere maintenance"/>
    <property type="evidence" value="ECO:0007669"/>
    <property type="project" value="InterPro"/>
</dbReference>
<dbReference type="Gene3D" id="1.10.1600.10">
    <property type="match status" value="1"/>
</dbReference>
<feature type="compositionally biased region" description="Polar residues" evidence="18">
    <location>
        <begin position="703"/>
        <end position="720"/>
    </location>
</feature>
<evidence type="ECO:0000256" key="5">
    <source>
        <dbReference type="ARBA" id="ARBA00021792"/>
    </source>
</evidence>
<dbReference type="PANTHER" id="PTHR12604:SF4">
    <property type="entry name" value="X-RAY REPAIR CROSS-COMPLEMENTING PROTEIN 5"/>
    <property type="match status" value="1"/>
</dbReference>
<dbReference type="SUPFAM" id="SSF53300">
    <property type="entry name" value="vWA-like"/>
    <property type="match status" value="1"/>
</dbReference>
<comment type="subcellular location">
    <subcellularLocation>
        <location evidence="2">Chromosome</location>
        <location evidence="2">Telomere</location>
    </subcellularLocation>
    <subcellularLocation>
        <location evidence="1">Nucleus</location>
    </subcellularLocation>
</comment>
<dbReference type="EC" id="3.6.4.12" evidence="4"/>
<keyword evidence="11" id="KW-0067">ATP-binding</keyword>
<dbReference type="GO" id="GO:0042162">
    <property type="term" value="F:telomeric DNA binding"/>
    <property type="evidence" value="ECO:0007669"/>
    <property type="project" value="InterPro"/>
</dbReference>
<keyword evidence="8" id="KW-0227">DNA damage</keyword>
<evidence type="ECO:0000256" key="13">
    <source>
        <dbReference type="ARBA" id="ARBA00023125"/>
    </source>
</evidence>
<reference evidence="20 21" key="1">
    <citation type="journal article" date="2020" name="ISME J.">
        <title>Uncovering the hidden diversity of litter-decomposition mechanisms in mushroom-forming fungi.</title>
        <authorList>
            <person name="Floudas D."/>
            <person name="Bentzer J."/>
            <person name="Ahren D."/>
            <person name="Johansson T."/>
            <person name="Persson P."/>
            <person name="Tunlid A."/>
        </authorList>
    </citation>
    <scope>NUCLEOTIDE SEQUENCE [LARGE SCALE GENOMIC DNA]</scope>
    <source>
        <strain evidence="20 21">CBS 291.85</strain>
    </source>
</reference>
<dbReference type="SUPFAM" id="SSF101420">
    <property type="entry name" value="C-terminal domain of Ku80"/>
    <property type="match status" value="1"/>
</dbReference>
<dbReference type="GO" id="GO:0003684">
    <property type="term" value="F:damaged DNA binding"/>
    <property type="evidence" value="ECO:0007669"/>
    <property type="project" value="InterPro"/>
</dbReference>
<dbReference type="SUPFAM" id="SSF100939">
    <property type="entry name" value="SPOC domain-like"/>
    <property type="match status" value="1"/>
</dbReference>
<feature type="compositionally biased region" description="Basic and acidic residues" evidence="18">
    <location>
        <begin position="332"/>
        <end position="343"/>
    </location>
</feature>
<dbReference type="GO" id="GO:0003690">
    <property type="term" value="F:double-stranded DNA binding"/>
    <property type="evidence" value="ECO:0007669"/>
    <property type="project" value="TreeGrafter"/>
</dbReference>
<evidence type="ECO:0000256" key="7">
    <source>
        <dbReference type="ARBA" id="ARBA00022741"/>
    </source>
</evidence>
<feature type="domain" description="Ku" evidence="19">
    <location>
        <begin position="361"/>
        <end position="497"/>
    </location>
</feature>
<evidence type="ECO:0000256" key="12">
    <source>
        <dbReference type="ARBA" id="ARBA00022895"/>
    </source>
</evidence>
<evidence type="ECO:0000256" key="1">
    <source>
        <dbReference type="ARBA" id="ARBA00004123"/>
    </source>
</evidence>
<dbReference type="Gene3D" id="3.40.50.410">
    <property type="entry name" value="von Willebrand factor, type A domain"/>
    <property type="match status" value="1"/>
</dbReference>
<evidence type="ECO:0000256" key="4">
    <source>
        <dbReference type="ARBA" id="ARBA00012551"/>
    </source>
</evidence>
<feature type="region of interest" description="Disordered" evidence="18">
    <location>
        <begin position="616"/>
        <end position="732"/>
    </location>
</feature>
<feature type="compositionally biased region" description="Polar residues" evidence="18">
    <location>
        <begin position="644"/>
        <end position="661"/>
    </location>
</feature>
<evidence type="ECO:0000256" key="9">
    <source>
        <dbReference type="ARBA" id="ARBA00022801"/>
    </source>
</evidence>
<dbReference type="PANTHER" id="PTHR12604">
    <property type="entry name" value="KU AUTOANTIGEN DNA HELICASE"/>
    <property type="match status" value="1"/>
</dbReference>
<keyword evidence="12" id="KW-0779">Telomere</keyword>
<evidence type="ECO:0000256" key="15">
    <source>
        <dbReference type="ARBA" id="ARBA00023204"/>
    </source>
</evidence>
<dbReference type="OrthoDB" id="30826at2759"/>
<dbReference type="GO" id="GO:0006310">
    <property type="term" value="P:DNA recombination"/>
    <property type="evidence" value="ECO:0007669"/>
    <property type="project" value="UniProtKB-KW"/>
</dbReference>
<evidence type="ECO:0000256" key="11">
    <source>
        <dbReference type="ARBA" id="ARBA00022840"/>
    </source>
</evidence>
<comment type="similarity">
    <text evidence="3">Belongs to the ku80 family.</text>
</comment>
<evidence type="ECO:0000256" key="10">
    <source>
        <dbReference type="ARBA" id="ARBA00022806"/>
    </source>
</evidence>
<dbReference type="GO" id="GO:0003678">
    <property type="term" value="F:DNA helicase activity"/>
    <property type="evidence" value="ECO:0007669"/>
    <property type="project" value="UniProtKB-EC"/>
</dbReference>
<evidence type="ECO:0000313" key="20">
    <source>
        <dbReference type="EMBL" id="KAF5361629.1"/>
    </source>
</evidence>
<dbReference type="GO" id="GO:0000781">
    <property type="term" value="C:chromosome, telomeric region"/>
    <property type="evidence" value="ECO:0007669"/>
    <property type="project" value="UniProtKB-SubCell"/>
</dbReference>
<keyword evidence="13" id="KW-0238">DNA-binding</keyword>
<dbReference type="GO" id="GO:0016787">
    <property type="term" value="F:hydrolase activity"/>
    <property type="evidence" value="ECO:0007669"/>
    <property type="project" value="UniProtKB-KW"/>
</dbReference>
<feature type="region of interest" description="Disordered" evidence="18">
    <location>
        <begin position="322"/>
        <end position="365"/>
    </location>
</feature>
<dbReference type="CDD" id="cd00873">
    <property type="entry name" value="KU80"/>
    <property type="match status" value="1"/>
</dbReference>
<dbReference type="InterPro" id="IPR006164">
    <property type="entry name" value="DNA_bd_Ku70/Ku80"/>
</dbReference>
<evidence type="ECO:0000256" key="16">
    <source>
        <dbReference type="ARBA" id="ARBA00023242"/>
    </source>
</evidence>
<evidence type="ECO:0000256" key="6">
    <source>
        <dbReference type="ARBA" id="ARBA00022454"/>
    </source>
</evidence>
<evidence type="ECO:0000256" key="3">
    <source>
        <dbReference type="ARBA" id="ARBA00007726"/>
    </source>
</evidence>
<feature type="compositionally biased region" description="Acidic residues" evidence="18">
    <location>
        <begin position="668"/>
        <end position="680"/>
    </location>
</feature>